<dbReference type="RefSeq" id="WP_377059269.1">
    <property type="nucleotide sequence ID" value="NZ_JBHLUU010000128.1"/>
</dbReference>
<dbReference type="Pfam" id="PF17334">
    <property type="entry name" value="CsgA"/>
    <property type="match status" value="1"/>
</dbReference>
<proteinExistence type="predicted"/>
<organism evidence="1 2">
    <name type="scientific">Robertmurraya beringensis</name>
    <dbReference type="NCBI Taxonomy" id="641660"/>
    <lineage>
        <taxon>Bacteria</taxon>
        <taxon>Bacillati</taxon>
        <taxon>Bacillota</taxon>
        <taxon>Bacilli</taxon>
        <taxon>Bacillales</taxon>
        <taxon>Bacillaceae</taxon>
        <taxon>Robertmurraya</taxon>
    </lineage>
</organism>
<sequence length="83" mass="9723">MNKPLAYLREILSNYTDRSDTAEFIFNKIEQGNFSSEESFARSLSDEENNFLNSILPEEIKHANNEDDDTRAKQLNEVFEQLF</sequence>
<name>A0ABV6L1W7_9BACI</name>
<dbReference type="InterPro" id="IPR020255">
    <property type="entry name" value="CsgA"/>
</dbReference>
<dbReference type="EMBL" id="JBHLUU010000128">
    <property type="protein sequence ID" value="MFC0478366.1"/>
    <property type="molecule type" value="Genomic_DNA"/>
</dbReference>
<protein>
    <submittedName>
        <fullName evidence="1">Sigma-G-dependent sporulation-specific acid-soluble spore protein CsgA</fullName>
    </submittedName>
</protein>
<comment type="caution">
    <text evidence="1">The sequence shown here is derived from an EMBL/GenBank/DDBJ whole genome shotgun (WGS) entry which is preliminary data.</text>
</comment>
<evidence type="ECO:0000313" key="2">
    <source>
        <dbReference type="Proteomes" id="UP001589738"/>
    </source>
</evidence>
<accession>A0ABV6L1W7</accession>
<dbReference type="Proteomes" id="UP001589738">
    <property type="component" value="Unassembled WGS sequence"/>
</dbReference>
<reference evidence="1 2" key="1">
    <citation type="submission" date="2024-09" db="EMBL/GenBank/DDBJ databases">
        <authorList>
            <person name="Sun Q."/>
            <person name="Mori K."/>
        </authorList>
    </citation>
    <scope>NUCLEOTIDE SEQUENCE [LARGE SCALE GENOMIC DNA]</scope>
    <source>
        <strain evidence="1 2">CGMCC 1.9126</strain>
    </source>
</reference>
<keyword evidence="2" id="KW-1185">Reference proteome</keyword>
<gene>
    <name evidence="1" type="ORF">ACFFHF_24565</name>
</gene>
<evidence type="ECO:0000313" key="1">
    <source>
        <dbReference type="EMBL" id="MFC0478366.1"/>
    </source>
</evidence>